<dbReference type="AlphaFoldDB" id="A0AAJ7W9U8"/>
<dbReference type="KEGG" id="ccal:113464195"/>
<dbReference type="PANTHER" id="PTHR10367:SF9">
    <property type="entry name" value="DUAL-SPECIFICITY PHOSPHATASE 11 (RNA_RNP COMPLEX 1-INTERACTING)"/>
    <property type="match status" value="1"/>
</dbReference>
<dbReference type="GeneID" id="113464195"/>
<dbReference type="InterPro" id="IPR051029">
    <property type="entry name" value="mRNA_Capping_Enz/RNA_Phosphat"/>
</dbReference>
<dbReference type="Proteomes" id="UP000694925">
    <property type="component" value="Unplaced"/>
</dbReference>
<dbReference type="InterPro" id="IPR029021">
    <property type="entry name" value="Prot-tyrosine_phosphatase-like"/>
</dbReference>
<evidence type="ECO:0000313" key="2">
    <source>
        <dbReference type="RefSeq" id="XP_026668524.1"/>
    </source>
</evidence>
<proteinExistence type="predicted"/>
<dbReference type="Gene3D" id="3.90.190.10">
    <property type="entry name" value="Protein tyrosine phosphatase superfamily"/>
    <property type="match status" value="1"/>
</dbReference>
<sequence>MNMPKSIPDRWLEYKPYGTVISGTKILPFKVPLKEALSNNLEPDKRFTPSTLLQAFPHLKCIIDLTNTDRYYDQKEFINSGVKYEKIMVRGREIPTFDVVKK</sequence>
<name>A0AAJ7W9U8_9HYME</name>
<dbReference type="PANTHER" id="PTHR10367">
    <property type="entry name" value="MRNA-CAPPING ENZYME"/>
    <property type="match status" value="1"/>
</dbReference>
<reference evidence="2" key="1">
    <citation type="submission" date="2025-08" db="UniProtKB">
        <authorList>
            <consortium name="RefSeq"/>
        </authorList>
    </citation>
    <scope>IDENTIFICATION</scope>
    <source>
        <tissue evidence="2">Whole body</tissue>
    </source>
</reference>
<keyword evidence="1" id="KW-1185">Reference proteome</keyword>
<dbReference type="GO" id="GO:0004651">
    <property type="term" value="F:polynucleotide 5'-phosphatase activity"/>
    <property type="evidence" value="ECO:0007669"/>
    <property type="project" value="TreeGrafter"/>
</dbReference>
<evidence type="ECO:0000313" key="1">
    <source>
        <dbReference type="Proteomes" id="UP000694925"/>
    </source>
</evidence>
<protein>
    <submittedName>
        <fullName evidence="2">RNA/RNP complex-1-interacting phosphatase homolog</fullName>
    </submittedName>
</protein>
<gene>
    <name evidence="2" type="primary">LOC113464195</name>
</gene>
<dbReference type="SUPFAM" id="SSF52799">
    <property type="entry name" value="(Phosphotyrosine protein) phosphatases II"/>
    <property type="match status" value="1"/>
</dbReference>
<dbReference type="RefSeq" id="XP_026668524.1">
    <property type="nucleotide sequence ID" value="XM_026812723.1"/>
</dbReference>
<accession>A0AAJ7W9U8</accession>
<organism evidence="1 2">
    <name type="scientific">Ceratina calcarata</name>
    <dbReference type="NCBI Taxonomy" id="156304"/>
    <lineage>
        <taxon>Eukaryota</taxon>
        <taxon>Metazoa</taxon>
        <taxon>Ecdysozoa</taxon>
        <taxon>Arthropoda</taxon>
        <taxon>Hexapoda</taxon>
        <taxon>Insecta</taxon>
        <taxon>Pterygota</taxon>
        <taxon>Neoptera</taxon>
        <taxon>Endopterygota</taxon>
        <taxon>Hymenoptera</taxon>
        <taxon>Apocrita</taxon>
        <taxon>Aculeata</taxon>
        <taxon>Apoidea</taxon>
        <taxon>Anthophila</taxon>
        <taxon>Apidae</taxon>
        <taxon>Ceratina</taxon>
        <taxon>Zadontomerus</taxon>
    </lineage>
</organism>